<dbReference type="STRING" id="1177755.A7A08_00915"/>
<gene>
    <name evidence="5" type="ORF">A7A08_00915</name>
</gene>
<proteinExistence type="predicted"/>
<dbReference type="GO" id="GO:0003677">
    <property type="term" value="F:DNA binding"/>
    <property type="evidence" value="ECO:0007669"/>
    <property type="project" value="UniProtKB-KW"/>
</dbReference>
<dbReference type="Proteomes" id="UP000095087">
    <property type="component" value="Unassembled WGS sequence"/>
</dbReference>
<organism evidence="5 6">
    <name type="scientific">Methyloligella halotolerans</name>
    <dbReference type="NCBI Taxonomy" id="1177755"/>
    <lineage>
        <taxon>Bacteria</taxon>
        <taxon>Pseudomonadati</taxon>
        <taxon>Pseudomonadota</taxon>
        <taxon>Alphaproteobacteria</taxon>
        <taxon>Hyphomicrobiales</taxon>
        <taxon>Hyphomicrobiaceae</taxon>
        <taxon>Methyloligella</taxon>
    </lineage>
</organism>
<dbReference type="AlphaFoldDB" id="A0A1E2S006"/>
<protein>
    <submittedName>
        <fullName evidence="5">Transcriptional repressor MprA</fullName>
    </submittedName>
</protein>
<dbReference type="SMART" id="SM00347">
    <property type="entry name" value="HTH_MARR"/>
    <property type="match status" value="1"/>
</dbReference>
<dbReference type="EMBL" id="MASI01000002">
    <property type="protein sequence ID" value="ODA67752.1"/>
    <property type="molecule type" value="Genomic_DNA"/>
</dbReference>
<dbReference type="RefSeq" id="WP_069094334.1">
    <property type="nucleotide sequence ID" value="NZ_MASI01000002.1"/>
</dbReference>
<dbReference type="SUPFAM" id="SSF46785">
    <property type="entry name" value="Winged helix' DNA-binding domain"/>
    <property type="match status" value="1"/>
</dbReference>
<dbReference type="InterPro" id="IPR036388">
    <property type="entry name" value="WH-like_DNA-bd_sf"/>
</dbReference>
<dbReference type="PANTHER" id="PTHR42756:SF1">
    <property type="entry name" value="TRANSCRIPTIONAL REPRESSOR OF EMRAB OPERON"/>
    <property type="match status" value="1"/>
</dbReference>
<dbReference type="Gene3D" id="1.10.10.10">
    <property type="entry name" value="Winged helix-like DNA-binding domain superfamily/Winged helix DNA-binding domain"/>
    <property type="match status" value="1"/>
</dbReference>
<dbReference type="PROSITE" id="PS50995">
    <property type="entry name" value="HTH_MARR_2"/>
    <property type="match status" value="1"/>
</dbReference>
<sequence length="177" mass="19071">MTTAKTANTLGALALTLSDRIQAQAEDVAGLGGMGPAILVGVHVDPGILIERLAAELGRGQSSMVRAVQQLERSGLVEKRRGKDRRTFGLHLTRSGRARVLSILDRRAKALDAALGALSPKEQTILSGFVERMLEGLVRVEDDRFPMCRLCDEEACGPYSECPVERGATRCREKASG</sequence>
<evidence type="ECO:0000256" key="1">
    <source>
        <dbReference type="ARBA" id="ARBA00023015"/>
    </source>
</evidence>
<name>A0A1E2S006_9HYPH</name>
<dbReference type="PANTHER" id="PTHR42756">
    <property type="entry name" value="TRANSCRIPTIONAL REGULATOR, MARR"/>
    <property type="match status" value="1"/>
</dbReference>
<evidence type="ECO:0000259" key="4">
    <source>
        <dbReference type="PROSITE" id="PS50995"/>
    </source>
</evidence>
<dbReference type="GO" id="GO:0003700">
    <property type="term" value="F:DNA-binding transcription factor activity"/>
    <property type="evidence" value="ECO:0007669"/>
    <property type="project" value="InterPro"/>
</dbReference>
<dbReference type="InterPro" id="IPR036390">
    <property type="entry name" value="WH_DNA-bd_sf"/>
</dbReference>
<reference evidence="5 6" key="1">
    <citation type="submission" date="2016-07" db="EMBL/GenBank/DDBJ databases">
        <title>Draft genome sequence of Methyloligella halotolerans C2T (VKM B-2706T=CCUG 61687T=DSM 25045T), a halotolerant polyhydroxybutyrate accumulating methylotroph.</title>
        <authorList>
            <person name="Vasilenko O.V."/>
            <person name="Doronina N.V."/>
            <person name="Poroshina M.N."/>
            <person name="Tarlachkov S.V."/>
            <person name="Trotsenko Y.A."/>
        </authorList>
    </citation>
    <scope>NUCLEOTIDE SEQUENCE [LARGE SCALE GENOMIC DNA]</scope>
    <source>
        <strain evidence="5 6">VKM B-2706</strain>
    </source>
</reference>
<comment type="caution">
    <text evidence="5">The sequence shown here is derived from an EMBL/GenBank/DDBJ whole genome shotgun (WGS) entry which is preliminary data.</text>
</comment>
<accession>A0A1E2S006</accession>
<dbReference type="InterPro" id="IPR000835">
    <property type="entry name" value="HTH_MarR-typ"/>
</dbReference>
<keyword evidence="3" id="KW-0804">Transcription</keyword>
<evidence type="ECO:0000313" key="6">
    <source>
        <dbReference type="Proteomes" id="UP000095087"/>
    </source>
</evidence>
<evidence type="ECO:0000256" key="3">
    <source>
        <dbReference type="ARBA" id="ARBA00023163"/>
    </source>
</evidence>
<evidence type="ECO:0000256" key="2">
    <source>
        <dbReference type="ARBA" id="ARBA00023125"/>
    </source>
</evidence>
<keyword evidence="1" id="KW-0805">Transcription regulation</keyword>
<dbReference type="OrthoDB" id="7875071at2"/>
<keyword evidence="2" id="KW-0238">DNA-binding</keyword>
<evidence type="ECO:0000313" key="5">
    <source>
        <dbReference type="EMBL" id="ODA67752.1"/>
    </source>
</evidence>
<keyword evidence="6" id="KW-1185">Reference proteome</keyword>
<feature type="domain" description="HTH marR-type" evidence="4">
    <location>
        <begin position="3"/>
        <end position="135"/>
    </location>
</feature>